<dbReference type="InterPro" id="IPR032675">
    <property type="entry name" value="LRR_dom_sf"/>
</dbReference>
<evidence type="ECO:0000313" key="1">
    <source>
        <dbReference type="EMBL" id="KAG6371546.1"/>
    </source>
</evidence>
<dbReference type="Proteomes" id="UP000683000">
    <property type="component" value="Unassembled WGS sequence"/>
</dbReference>
<evidence type="ECO:0000313" key="2">
    <source>
        <dbReference type="Proteomes" id="UP000683000"/>
    </source>
</evidence>
<reference evidence="1" key="1">
    <citation type="submission" date="2021-03" db="EMBL/GenBank/DDBJ databases">
        <title>Evolutionary innovations through gain and loss of genes in the ectomycorrhizal Boletales.</title>
        <authorList>
            <person name="Wu G."/>
            <person name="Miyauchi S."/>
            <person name="Morin E."/>
            <person name="Yang Z.-L."/>
            <person name="Xu J."/>
            <person name="Martin F.M."/>
        </authorList>
    </citation>
    <scope>NUCLEOTIDE SEQUENCE</scope>
    <source>
        <strain evidence="1">BR01</strain>
    </source>
</reference>
<accession>A0A8I2YGH0</accession>
<keyword evidence="2" id="KW-1185">Reference proteome</keyword>
<dbReference type="Gene3D" id="3.80.10.10">
    <property type="entry name" value="Ribonuclease Inhibitor"/>
    <property type="match status" value="1"/>
</dbReference>
<comment type="caution">
    <text evidence="1">The sequence shown here is derived from an EMBL/GenBank/DDBJ whole genome shotgun (WGS) entry which is preliminary data.</text>
</comment>
<dbReference type="AlphaFoldDB" id="A0A8I2YGH0"/>
<gene>
    <name evidence="1" type="ORF">JVT61DRAFT_9252</name>
</gene>
<sequence>MQPTPARRVLTQVKHFFKSLSSKLHSKRSVHPTCQVLSLTRLVRHPTPPDFPAAQYHHSPAHDLPYLPPEIWSMVLREATLMSPDPLDISLGLSFLETPCAVQDYYATMRVKCDLAMVNKAWNRYLQEYLYEFVWISRASQAKALAWTLLTQFIDGKQSSGHWIRRLHMETPVLKRCATDDIRTILDYAPHLVIFSDHHAVRFTRYHEFNDVRCSPEQLVSALASPDRKLRKLSLTNYSDDPFPYHISRTLKQTAANLEYLELSSSSVPAISGHKLANAPVVSFPVLQSLKLSLDNTTFAVIAKWRMPKLRNVSVVSSDFGYAGQGFALFFAAHGEKIHQLELGHSSALVVEHHLSLQPRPVQQIPLAEWCPNLKEFICSADAEWNWRNPDWIAPHVLLPAHPRLEFIGIRDIEKRLLDDAASFPSDIEDDAPFFPFAEQISSLLFNDAFPSLRYIRDLSHASHLMRSGVRPQMRILKFWSKILARCGERQVWLEDFRGVNITLRDLKRAGLAEM</sequence>
<dbReference type="OrthoDB" id="3258324at2759"/>
<proteinExistence type="predicted"/>
<protein>
    <submittedName>
        <fullName evidence="1">Uncharacterized protein</fullName>
    </submittedName>
</protein>
<name>A0A8I2YGH0_9AGAM</name>
<dbReference type="EMBL" id="JAGFBS010000033">
    <property type="protein sequence ID" value="KAG6371546.1"/>
    <property type="molecule type" value="Genomic_DNA"/>
</dbReference>
<organism evidence="1 2">
    <name type="scientific">Boletus reticuloceps</name>
    <dbReference type="NCBI Taxonomy" id="495285"/>
    <lineage>
        <taxon>Eukaryota</taxon>
        <taxon>Fungi</taxon>
        <taxon>Dikarya</taxon>
        <taxon>Basidiomycota</taxon>
        <taxon>Agaricomycotina</taxon>
        <taxon>Agaricomycetes</taxon>
        <taxon>Agaricomycetidae</taxon>
        <taxon>Boletales</taxon>
        <taxon>Boletineae</taxon>
        <taxon>Boletaceae</taxon>
        <taxon>Boletoideae</taxon>
        <taxon>Boletus</taxon>
    </lineage>
</organism>